<dbReference type="PANTHER" id="PTHR43557">
    <property type="entry name" value="APOPTOSIS-INDUCING FACTOR 1"/>
    <property type="match status" value="1"/>
</dbReference>
<dbReference type="Proteomes" id="UP000198881">
    <property type="component" value="Unassembled WGS sequence"/>
</dbReference>
<gene>
    <name evidence="7" type="ORF">SAMN04487966_11141</name>
</gene>
<evidence type="ECO:0000256" key="2">
    <source>
        <dbReference type="ARBA" id="ARBA00022630"/>
    </source>
</evidence>
<dbReference type="SUPFAM" id="SSF51905">
    <property type="entry name" value="FAD/NAD(P)-binding domain"/>
    <property type="match status" value="2"/>
</dbReference>
<dbReference type="Pfam" id="PF07992">
    <property type="entry name" value="Pyr_redox_2"/>
    <property type="match status" value="1"/>
</dbReference>
<evidence type="ECO:0000313" key="7">
    <source>
        <dbReference type="EMBL" id="SFV24454.1"/>
    </source>
</evidence>
<evidence type="ECO:0000256" key="1">
    <source>
        <dbReference type="ARBA" id="ARBA00001974"/>
    </source>
</evidence>
<comment type="cofactor">
    <cofactor evidence="1">
        <name>FAD</name>
        <dbReference type="ChEBI" id="CHEBI:57692"/>
    </cofactor>
</comment>
<evidence type="ECO:0000256" key="4">
    <source>
        <dbReference type="ARBA" id="ARBA00023002"/>
    </source>
</evidence>
<dbReference type="PANTHER" id="PTHR43557:SF2">
    <property type="entry name" value="RIESKE DOMAIN-CONTAINING PROTEIN-RELATED"/>
    <property type="match status" value="1"/>
</dbReference>
<feature type="region of interest" description="Disordered" evidence="5">
    <location>
        <begin position="400"/>
        <end position="423"/>
    </location>
</feature>
<evidence type="ECO:0000256" key="5">
    <source>
        <dbReference type="SAM" id="MobiDB-lite"/>
    </source>
</evidence>
<keyword evidence="8" id="KW-1185">Reference proteome</keyword>
<sequence>MSELPDTPNAPAAGTDHAALAVIGSGPAGVSAVRAYLDAGGPGPVVMLTSDSDLPYERPPLSKEVLAGHAPAEGQPIQGKGLPDGVELRRDTTVTDVDLQAHTLQAGGDRLGFDRLIVAAGASPHPLPTAEPDAEIHLLRSLDHAQRLVTSAQHARSAVVIGSGFIGCEAAASLARRGIQTTLVSTEEAPQLKRLGRQAAEKITQWLVGLGVEVRTGVRVSGVQAPRTVHLDDGITLSPDLVLAAVGVTPGGGLLEGTEVMVHEGRVVADEFLLAVPGVWVAGDTARAHHGLAGRPLPVEHWGDALAMGEIAGFNAAQDAQGHDDGARAWETIPGFWSTIGEHTIKHSAWGDGFESVEWVERTGGFTAWYGDAEGRLVGMLTYNADDDYERGQALLEAGATVTEAAAGDRPESDGDGAGEAAE</sequence>
<evidence type="ECO:0000259" key="6">
    <source>
        <dbReference type="Pfam" id="PF07992"/>
    </source>
</evidence>
<proteinExistence type="predicted"/>
<dbReference type="STRING" id="574650.SAMN04487966_11141"/>
<dbReference type="RefSeq" id="WP_091698976.1">
    <property type="nucleotide sequence ID" value="NZ_FPCG01000011.1"/>
</dbReference>
<dbReference type="AlphaFoldDB" id="A0A1I7MR99"/>
<evidence type="ECO:0000313" key="8">
    <source>
        <dbReference type="Proteomes" id="UP000198881"/>
    </source>
</evidence>
<dbReference type="PRINTS" id="PR00368">
    <property type="entry name" value="FADPNR"/>
</dbReference>
<dbReference type="InterPro" id="IPR050446">
    <property type="entry name" value="FAD-oxidoreductase/Apoptosis"/>
</dbReference>
<accession>A0A1I7MR99</accession>
<dbReference type="InterPro" id="IPR036188">
    <property type="entry name" value="FAD/NAD-bd_sf"/>
</dbReference>
<dbReference type="EMBL" id="FPCG01000011">
    <property type="protein sequence ID" value="SFV24454.1"/>
    <property type="molecule type" value="Genomic_DNA"/>
</dbReference>
<dbReference type="Gene3D" id="3.50.50.60">
    <property type="entry name" value="FAD/NAD(P)-binding domain"/>
    <property type="match status" value="2"/>
</dbReference>
<name>A0A1I7MR99_9MICC</name>
<dbReference type="Gene3D" id="3.30.390.30">
    <property type="match status" value="1"/>
</dbReference>
<dbReference type="PRINTS" id="PR00469">
    <property type="entry name" value="PNDRDTASEII"/>
</dbReference>
<feature type="compositionally biased region" description="Acidic residues" evidence="5">
    <location>
        <begin position="414"/>
        <end position="423"/>
    </location>
</feature>
<keyword evidence="3" id="KW-0274">FAD</keyword>
<dbReference type="InterPro" id="IPR023753">
    <property type="entry name" value="FAD/NAD-binding_dom"/>
</dbReference>
<evidence type="ECO:0000256" key="3">
    <source>
        <dbReference type="ARBA" id="ARBA00022827"/>
    </source>
</evidence>
<keyword evidence="2" id="KW-0285">Flavoprotein</keyword>
<feature type="domain" description="FAD/NAD(P)-binding" evidence="6">
    <location>
        <begin position="20"/>
        <end position="290"/>
    </location>
</feature>
<dbReference type="GO" id="GO:0016651">
    <property type="term" value="F:oxidoreductase activity, acting on NAD(P)H"/>
    <property type="evidence" value="ECO:0007669"/>
    <property type="project" value="TreeGrafter"/>
</dbReference>
<dbReference type="OrthoDB" id="1145at2"/>
<dbReference type="SUPFAM" id="SSF55424">
    <property type="entry name" value="FAD/NAD-linked reductases, dimerisation (C-terminal) domain"/>
    <property type="match status" value="1"/>
</dbReference>
<protein>
    <submittedName>
        <fullName evidence="7">Pyridine nucleotide-disulphide oxidoreductase</fullName>
    </submittedName>
</protein>
<dbReference type="GO" id="GO:0005737">
    <property type="term" value="C:cytoplasm"/>
    <property type="evidence" value="ECO:0007669"/>
    <property type="project" value="TreeGrafter"/>
</dbReference>
<dbReference type="InterPro" id="IPR016156">
    <property type="entry name" value="FAD/NAD-linked_Rdtase_dimer_sf"/>
</dbReference>
<keyword evidence="4" id="KW-0560">Oxidoreductase</keyword>
<organism evidence="7 8">
    <name type="scientific">Micrococcus terreus</name>
    <dbReference type="NCBI Taxonomy" id="574650"/>
    <lineage>
        <taxon>Bacteria</taxon>
        <taxon>Bacillati</taxon>
        <taxon>Actinomycetota</taxon>
        <taxon>Actinomycetes</taxon>
        <taxon>Micrococcales</taxon>
        <taxon>Micrococcaceae</taxon>
        <taxon>Micrococcus</taxon>
    </lineage>
</organism>
<reference evidence="7 8" key="1">
    <citation type="submission" date="2016-10" db="EMBL/GenBank/DDBJ databases">
        <authorList>
            <person name="de Groot N.N."/>
        </authorList>
    </citation>
    <scope>NUCLEOTIDE SEQUENCE [LARGE SCALE GENOMIC DNA]</scope>
    <source>
        <strain evidence="7 8">CGMCC 1.7054</strain>
    </source>
</reference>